<name>A0AAD5QZD6_PARTN</name>
<accession>A0AAD5QZD6</accession>
<keyword evidence="2" id="KW-1185">Reference proteome</keyword>
<reference evidence="1" key="1">
    <citation type="submission" date="2021-06" db="EMBL/GenBank/DDBJ databases">
        <title>Parelaphostrongylus tenuis whole genome reference sequence.</title>
        <authorList>
            <person name="Garwood T.J."/>
            <person name="Larsen P.A."/>
            <person name="Fountain-Jones N.M."/>
            <person name="Garbe J.R."/>
            <person name="Macchietto M.G."/>
            <person name="Kania S.A."/>
            <person name="Gerhold R.W."/>
            <person name="Richards J.E."/>
            <person name="Wolf T.M."/>
        </authorList>
    </citation>
    <scope>NUCLEOTIDE SEQUENCE</scope>
    <source>
        <strain evidence="1">MNPRO001-30</strain>
        <tissue evidence="1">Meninges</tissue>
    </source>
</reference>
<protein>
    <submittedName>
        <fullName evidence="1">Uncharacterized protein</fullName>
    </submittedName>
</protein>
<evidence type="ECO:0000313" key="2">
    <source>
        <dbReference type="Proteomes" id="UP001196413"/>
    </source>
</evidence>
<dbReference type="AlphaFoldDB" id="A0AAD5QZD6"/>
<feature type="non-terminal residue" evidence="1">
    <location>
        <position position="1"/>
    </location>
</feature>
<dbReference type="EMBL" id="JAHQIW010005587">
    <property type="protein sequence ID" value="KAJ1366584.1"/>
    <property type="molecule type" value="Genomic_DNA"/>
</dbReference>
<organism evidence="1 2">
    <name type="scientific">Parelaphostrongylus tenuis</name>
    <name type="common">Meningeal worm</name>
    <dbReference type="NCBI Taxonomy" id="148309"/>
    <lineage>
        <taxon>Eukaryota</taxon>
        <taxon>Metazoa</taxon>
        <taxon>Ecdysozoa</taxon>
        <taxon>Nematoda</taxon>
        <taxon>Chromadorea</taxon>
        <taxon>Rhabditida</taxon>
        <taxon>Rhabditina</taxon>
        <taxon>Rhabditomorpha</taxon>
        <taxon>Strongyloidea</taxon>
        <taxon>Metastrongylidae</taxon>
        <taxon>Parelaphostrongylus</taxon>
    </lineage>
</organism>
<sequence length="77" mass="9030">MIIELNVFLACLRCKQDTLHAVLKKCVTKEYYCDQYSDGNLWRRMADASICQTSSVEGFKKEKAQINNEWVHMAKRQ</sequence>
<comment type="caution">
    <text evidence="1">The sequence shown here is derived from an EMBL/GenBank/DDBJ whole genome shotgun (WGS) entry which is preliminary data.</text>
</comment>
<evidence type="ECO:0000313" key="1">
    <source>
        <dbReference type="EMBL" id="KAJ1366584.1"/>
    </source>
</evidence>
<proteinExistence type="predicted"/>
<dbReference type="Proteomes" id="UP001196413">
    <property type="component" value="Unassembled WGS sequence"/>
</dbReference>
<gene>
    <name evidence="1" type="ORF">KIN20_027275</name>
</gene>